<dbReference type="InterPro" id="IPR022642">
    <property type="entry name" value="CheR_C"/>
</dbReference>
<dbReference type="GO" id="GO:0008757">
    <property type="term" value="F:S-adenosylmethionine-dependent methyltransferase activity"/>
    <property type="evidence" value="ECO:0007669"/>
    <property type="project" value="InterPro"/>
</dbReference>
<dbReference type="PROSITE" id="PS50122">
    <property type="entry name" value="CHEB"/>
    <property type="match status" value="1"/>
</dbReference>
<dbReference type="SUPFAM" id="SSF53335">
    <property type="entry name" value="S-adenosyl-L-methionine-dependent methyltransferases"/>
    <property type="match status" value="1"/>
</dbReference>
<dbReference type="Gene3D" id="3.40.50.180">
    <property type="entry name" value="Methylesterase CheB, C-terminal domain"/>
    <property type="match status" value="1"/>
</dbReference>
<dbReference type="PROSITE" id="PS50065">
    <property type="entry name" value="HMG_COA_REDUCTASE_4"/>
    <property type="match status" value="1"/>
</dbReference>
<dbReference type="SMART" id="SM00052">
    <property type="entry name" value="EAL"/>
    <property type="match status" value="1"/>
</dbReference>
<dbReference type="SMART" id="SM00086">
    <property type="entry name" value="PAC"/>
    <property type="match status" value="1"/>
</dbReference>
<reference evidence="10 11" key="1">
    <citation type="journal article" date="2013" name="Genome Announc.">
        <title>Genome Sequence of the Obligate Gammaproteobacterial Methanotroph Methylomicrobium album Strain BG8.</title>
        <authorList>
            <person name="Kits K.D."/>
            <person name="Kalyuzhnaya M.G."/>
            <person name="Klotz M.G."/>
            <person name="Jetten M.S."/>
            <person name="Op den Camp H.J."/>
            <person name="Vuilleumier S."/>
            <person name="Bringel F."/>
            <person name="Dispirito A.A."/>
            <person name="Murrell J.C."/>
            <person name="Bruce D."/>
            <person name="Cheng J.F."/>
            <person name="Copeland A."/>
            <person name="Goodwin L."/>
            <person name="Hauser L."/>
            <person name="Lajus A."/>
            <person name="Land M.L."/>
            <person name="Lapidus A."/>
            <person name="Lucas S."/>
            <person name="Medigue C."/>
            <person name="Pitluck S."/>
            <person name="Woyke T."/>
            <person name="Zeytun A."/>
            <person name="Stein L.Y."/>
        </authorList>
    </citation>
    <scope>NUCLEOTIDE SEQUENCE [LARGE SCALE GENOMIC DNA]</scope>
    <source>
        <strain evidence="10 11">BG8</strain>
    </source>
</reference>
<dbReference type="Pfam" id="PF03705">
    <property type="entry name" value="CheR_N"/>
    <property type="match status" value="1"/>
</dbReference>
<dbReference type="Pfam" id="PF00990">
    <property type="entry name" value="GGDEF"/>
    <property type="match status" value="1"/>
</dbReference>
<name>H8GJU0_METAL</name>
<dbReference type="Pfam" id="PF01739">
    <property type="entry name" value="CheR"/>
    <property type="match status" value="1"/>
</dbReference>
<evidence type="ECO:0000259" key="6">
    <source>
        <dbReference type="PROSITE" id="PS50122"/>
    </source>
</evidence>
<feature type="active site" evidence="2">
    <location>
        <position position="128"/>
    </location>
</feature>
<feature type="domain" description="CheR-type methyltransferase" evidence="7">
    <location>
        <begin position="190"/>
        <end position="461"/>
    </location>
</feature>
<dbReference type="InterPro" id="IPR022641">
    <property type="entry name" value="CheR_N"/>
</dbReference>
<dbReference type="CDD" id="cd16434">
    <property type="entry name" value="CheB-CheR_fusion"/>
    <property type="match status" value="1"/>
</dbReference>
<keyword evidence="11" id="KW-1185">Reference proteome</keyword>
<dbReference type="Pfam" id="PF01339">
    <property type="entry name" value="CheB_methylest"/>
    <property type="match status" value="1"/>
</dbReference>
<dbReference type="SUPFAM" id="SSF55785">
    <property type="entry name" value="PYP-like sensor domain (PAS domain)"/>
    <property type="match status" value="2"/>
</dbReference>
<dbReference type="eggNOG" id="COG1352">
    <property type="taxonomic scope" value="Bacteria"/>
</dbReference>
<dbReference type="Pfam" id="PF13426">
    <property type="entry name" value="PAS_9"/>
    <property type="match status" value="1"/>
</dbReference>
<dbReference type="CDD" id="cd02440">
    <property type="entry name" value="AdoMet_MTases"/>
    <property type="match status" value="1"/>
</dbReference>
<dbReference type="PANTHER" id="PTHR44757">
    <property type="entry name" value="DIGUANYLATE CYCLASE DGCP"/>
    <property type="match status" value="1"/>
</dbReference>
<gene>
    <name evidence="10" type="ORF">Metal_3993</name>
</gene>
<dbReference type="GO" id="GO:0004420">
    <property type="term" value="F:hydroxymethylglutaryl-CoA reductase (NADPH) activity"/>
    <property type="evidence" value="ECO:0007669"/>
    <property type="project" value="InterPro"/>
</dbReference>
<dbReference type="EMBL" id="CM001475">
    <property type="protein sequence ID" value="EIC31619.1"/>
    <property type="molecule type" value="Genomic_DNA"/>
</dbReference>
<dbReference type="InterPro" id="IPR029787">
    <property type="entry name" value="Nucleotide_cyclase"/>
</dbReference>
<evidence type="ECO:0000256" key="2">
    <source>
        <dbReference type="PROSITE-ProRule" id="PRU00050"/>
    </source>
</evidence>
<dbReference type="SUPFAM" id="SSF52738">
    <property type="entry name" value="Methylesterase CheB, C-terminal domain"/>
    <property type="match status" value="1"/>
</dbReference>
<feature type="domain" description="CheB-type methylesterase" evidence="6">
    <location>
        <begin position="1"/>
        <end position="179"/>
    </location>
</feature>
<dbReference type="GO" id="GO:0005737">
    <property type="term" value="C:cytoplasm"/>
    <property type="evidence" value="ECO:0007669"/>
    <property type="project" value="InterPro"/>
</dbReference>
<dbReference type="NCBIfam" id="TIGR00254">
    <property type="entry name" value="GGDEF"/>
    <property type="match status" value="1"/>
</dbReference>
<dbReference type="InterPro" id="IPR043128">
    <property type="entry name" value="Rev_trsase/Diguanyl_cyclase"/>
</dbReference>
<keyword evidence="3" id="KW-0175">Coiled coil</keyword>
<dbReference type="InterPro" id="IPR000014">
    <property type="entry name" value="PAS"/>
</dbReference>
<evidence type="ECO:0000259" key="9">
    <source>
        <dbReference type="PROSITE" id="PS50887"/>
    </source>
</evidence>
<dbReference type="HOGENOM" id="CLU_000892_3_1_6"/>
<evidence type="ECO:0000259" key="5">
    <source>
        <dbReference type="PROSITE" id="PS50113"/>
    </source>
</evidence>
<dbReference type="GO" id="GO:0006935">
    <property type="term" value="P:chemotaxis"/>
    <property type="evidence" value="ECO:0007669"/>
    <property type="project" value="UniProtKB-UniRule"/>
</dbReference>
<dbReference type="Gene3D" id="3.20.20.450">
    <property type="entry name" value="EAL domain"/>
    <property type="match status" value="1"/>
</dbReference>
<dbReference type="SMART" id="SM00138">
    <property type="entry name" value="MeTrc"/>
    <property type="match status" value="1"/>
</dbReference>
<feature type="coiled-coil region" evidence="3">
    <location>
        <begin position="624"/>
        <end position="718"/>
    </location>
</feature>
<evidence type="ECO:0000256" key="3">
    <source>
        <dbReference type="SAM" id="Coils"/>
    </source>
</evidence>
<dbReference type="InterPro" id="IPR002202">
    <property type="entry name" value="HMG_CoA_Rdtase"/>
</dbReference>
<feature type="domain" description="GGDEF" evidence="9">
    <location>
        <begin position="980"/>
        <end position="1113"/>
    </location>
</feature>
<protein>
    <submittedName>
        <fullName evidence="10">PAS domain S-box/diguanylate cyclase (GGDEF) domain-containing protein</fullName>
    </submittedName>
</protein>
<dbReference type="PROSITE" id="PS50113">
    <property type="entry name" value="PAC"/>
    <property type="match status" value="1"/>
</dbReference>
<dbReference type="InterPro" id="IPR035919">
    <property type="entry name" value="EAL_sf"/>
</dbReference>
<dbReference type="CDD" id="cd01948">
    <property type="entry name" value="EAL"/>
    <property type="match status" value="1"/>
</dbReference>
<keyword evidence="2" id="KW-0378">Hydrolase</keyword>
<feature type="active site" evidence="2">
    <location>
        <position position="36"/>
    </location>
</feature>
<dbReference type="SMART" id="SM00091">
    <property type="entry name" value="PAS"/>
    <property type="match status" value="2"/>
</dbReference>
<accession>H8GJU0</accession>
<dbReference type="InterPro" id="IPR029063">
    <property type="entry name" value="SAM-dependent_MTases_sf"/>
</dbReference>
<evidence type="ECO:0000259" key="7">
    <source>
        <dbReference type="PROSITE" id="PS50123"/>
    </source>
</evidence>
<dbReference type="SMART" id="SM00267">
    <property type="entry name" value="GGDEF"/>
    <property type="match status" value="1"/>
</dbReference>
<comment type="cofactor">
    <cofactor evidence="1">
        <name>Mg(2+)</name>
        <dbReference type="ChEBI" id="CHEBI:18420"/>
    </cofactor>
</comment>
<dbReference type="InterPro" id="IPR000160">
    <property type="entry name" value="GGDEF_dom"/>
</dbReference>
<dbReference type="RefSeq" id="WP_005375117.1">
    <property type="nucleotide sequence ID" value="NZ_CM001475.1"/>
</dbReference>
<dbReference type="Gene3D" id="3.30.70.270">
    <property type="match status" value="1"/>
</dbReference>
<evidence type="ECO:0000259" key="4">
    <source>
        <dbReference type="PROSITE" id="PS50112"/>
    </source>
</evidence>
<dbReference type="InterPro" id="IPR000673">
    <property type="entry name" value="Sig_transdc_resp-reg_Me-estase"/>
</dbReference>
<feature type="active site" evidence="2">
    <location>
        <position position="9"/>
    </location>
</feature>
<feature type="domain" description="PAC" evidence="5">
    <location>
        <begin position="896"/>
        <end position="948"/>
    </location>
</feature>
<dbReference type="PROSITE" id="PS50112">
    <property type="entry name" value="PAS"/>
    <property type="match status" value="1"/>
</dbReference>
<sequence length="1379" mass="153985">MYVVGIGASAGGLEALFSFVEQLSPSNNMSYVIVQHLPADKRSALVELLKSKAKLSVEEAADGVGLCANTIYVAPAGRDIEIDKGCLKLLSASLAPAPKTTIDYFFYSLAEAYQEKAVGVIFSGTGHDGAKGIKAIKAAGGLTIAQQPATAKFKSMPEAAIEQGRADIILSPAEAALELGLIAKNLDIPVTEGKETQLPPEIRVIVDDILKVTGMDFVNYKNSTVIRQVNRRMAILHIDDLGEYVQFTKGNPEELSQLAKSFLVCVTSFFRDAQCFNALRVALKKILTHKKAGDYIRVWVPGCATGEEAYSIAMILAEELGAEISRYRVQIYGTDINAEAIQTARKGTYDELSLIALDCALKAKYFTEDEYGFIVNKSLRDLIIFSRHDLVKSPPFIRVDLISCRNLLIYFNQALQEQILKIFHYALVSQGILFLGQAESLWSLSDAFIELNRNSKLFVKNDSHIIRPGLDSKSLMHFNANRDISSVMPVHLVYKLLGQDKLVDIYAPPSILASREGKILEFYKSCEAFIKIKKGKADFNLFSIIDPSLKTELKAFCHSALSRRETVTSQTMMLTADEKTVHYRIIVTPVYQESFKEELLLISFQEVERNPEIIDTDQVAVSRLVEMEQELQMARETLRTVTVALETNVDAWQVLNEEVQAANEELQSTNEELETSNEELQSINEELTQVNNELSLKTRELKEANDDLRNVLDSMDKAVIVVDSRMHINRINEASKKYFNGGFIDGTEQPNLNTLKNALGCEDLIGRIQQVIDTGATYHSKLPIQKKYFELVIYPYFSRNIDTVTGAVLTIQDITEQCLAEEQIRLAASVFGNANEAIVITDAGNQIISINPAFTEITGYEKAEVVGKNPSILSSKRQSSQFYESLWQSIKDTGKWQGEIFNKRKDGSVYPEWLSISTLKDESGKVLHYIGIFTDISAAYKDRETIIQQANYDALTHLPNRNLFFDRLKQAIANAGRARELVGVMFIDLDGFKDINDALGHSLGDILLQRISQRMVGILRESDSLARFGGDEFTVLVTGLQKEADIIPTVEKILEAIQAPIVVDDHELNVTASIGITVFPNDGKDGETLLKYADSAMYTAKAEGRNAYRFFTPSMHEKAKIQHSLSNDIKIAIKNNQFTVHYQPVYDLFRKRIVGAEALLRWQHPLRGNVSPEEFIPLAESLNLISKIGELVLSEACRFMAGLNRILQEPLYIAINFSPLQFVAGNCAENWIDIIESSGMNSSHVIVEITESLMMSHQANYMLQLQLLKQQGIRIAMDDFGTGFSSLSYLKKLPLDILKIDQSFIRDVLWDPNDAALIETIIAIAKNYSLELVCEGVEEKGQVDFLVQRGCRYAQGFYIQRPVPGEQFIELAKNGVIVT</sequence>
<evidence type="ECO:0000313" key="10">
    <source>
        <dbReference type="EMBL" id="EIC31619.1"/>
    </source>
</evidence>
<dbReference type="CDD" id="cd00130">
    <property type="entry name" value="PAS"/>
    <property type="match status" value="1"/>
</dbReference>
<keyword evidence="2" id="KW-0145">Chemotaxis</keyword>
<dbReference type="PANTHER" id="PTHR44757:SF2">
    <property type="entry name" value="BIOFILM ARCHITECTURE MAINTENANCE PROTEIN MBAA"/>
    <property type="match status" value="1"/>
</dbReference>
<dbReference type="PROSITE" id="PS50887">
    <property type="entry name" value="GGDEF"/>
    <property type="match status" value="1"/>
</dbReference>
<dbReference type="InterPro" id="IPR000780">
    <property type="entry name" value="CheR_MeTrfase"/>
</dbReference>
<dbReference type="GO" id="GO:0015936">
    <property type="term" value="P:coenzyme A metabolic process"/>
    <property type="evidence" value="ECO:0007669"/>
    <property type="project" value="InterPro"/>
</dbReference>
<dbReference type="SUPFAM" id="SSF141868">
    <property type="entry name" value="EAL domain-like"/>
    <property type="match status" value="1"/>
</dbReference>
<proteinExistence type="predicted"/>
<dbReference type="GO" id="GO:0000156">
    <property type="term" value="F:phosphorelay response regulator activity"/>
    <property type="evidence" value="ECO:0007669"/>
    <property type="project" value="InterPro"/>
</dbReference>
<dbReference type="GO" id="GO:0008984">
    <property type="term" value="F:protein-glutamate methylesterase activity"/>
    <property type="evidence" value="ECO:0007669"/>
    <property type="project" value="InterPro"/>
</dbReference>
<dbReference type="SUPFAM" id="SSF47757">
    <property type="entry name" value="Chemotaxis receptor methyltransferase CheR, N-terminal domain"/>
    <property type="match status" value="1"/>
</dbReference>
<dbReference type="NCBIfam" id="TIGR00229">
    <property type="entry name" value="sensory_box"/>
    <property type="match status" value="1"/>
</dbReference>
<dbReference type="CDD" id="cd01949">
    <property type="entry name" value="GGDEF"/>
    <property type="match status" value="1"/>
</dbReference>
<dbReference type="eggNOG" id="COG5001">
    <property type="taxonomic scope" value="Bacteria"/>
</dbReference>
<feature type="domain" description="EAL" evidence="8">
    <location>
        <begin position="1122"/>
        <end position="1376"/>
    </location>
</feature>
<dbReference type="InterPro" id="IPR001610">
    <property type="entry name" value="PAC"/>
</dbReference>
<dbReference type="InterPro" id="IPR001633">
    <property type="entry name" value="EAL_dom"/>
</dbReference>
<dbReference type="InterPro" id="IPR000700">
    <property type="entry name" value="PAS-assoc_C"/>
</dbReference>
<dbReference type="Proteomes" id="UP000005090">
    <property type="component" value="Chromosome"/>
</dbReference>
<dbReference type="Gene3D" id="3.30.450.20">
    <property type="entry name" value="PAS domain"/>
    <property type="match status" value="2"/>
</dbReference>
<organism evidence="10 11">
    <name type="scientific">Methylomicrobium album BG8</name>
    <dbReference type="NCBI Taxonomy" id="686340"/>
    <lineage>
        <taxon>Bacteria</taxon>
        <taxon>Pseudomonadati</taxon>
        <taxon>Pseudomonadota</taxon>
        <taxon>Gammaproteobacteria</taxon>
        <taxon>Methylococcales</taxon>
        <taxon>Methylococcaceae</taxon>
        <taxon>Methylomicrobium</taxon>
    </lineage>
</organism>
<dbReference type="PROSITE" id="PS50123">
    <property type="entry name" value="CHER"/>
    <property type="match status" value="1"/>
</dbReference>
<dbReference type="Pfam" id="PF00563">
    <property type="entry name" value="EAL"/>
    <property type="match status" value="1"/>
</dbReference>
<dbReference type="InterPro" id="IPR035909">
    <property type="entry name" value="CheB_C"/>
</dbReference>
<evidence type="ECO:0000313" key="11">
    <source>
        <dbReference type="Proteomes" id="UP000005090"/>
    </source>
</evidence>
<dbReference type="InterPro" id="IPR052155">
    <property type="entry name" value="Biofilm_reg_signaling"/>
</dbReference>
<dbReference type="SUPFAM" id="SSF55073">
    <property type="entry name" value="Nucleotide cyclase"/>
    <property type="match status" value="1"/>
</dbReference>
<feature type="domain" description="PAS" evidence="4">
    <location>
        <begin position="820"/>
        <end position="869"/>
    </location>
</feature>
<dbReference type="PROSITE" id="PS50883">
    <property type="entry name" value="EAL"/>
    <property type="match status" value="1"/>
</dbReference>
<evidence type="ECO:0000256" key="1">
    <source>
        <dbReference type="ARBA" id="ARBA00001946"/>
    </source>
</evidence>
<dbReference type="STRING" id="686340.Metal_3993"/>
<dbReference type="Pfam" id="PF13596">
    <property type="entry name" value="PAS_10"/>
    <property type="match status" value="1"/>
</dbReference>
<dbReference type="PRINTS" id="PR00996">
    <property type="entry name" value="CHERMTFRASE"/>
</dbReference>
<dbReference type="FunFam" id="3.30.70.270:FF:000001">
    <property type="entry name" value="Diguanylate cyclase domain protein"/>
    <property type="match status" value="1"/>
</dbReference>
<dbReference type="Gene3D" id="3.40.50.150">
    <property type="entry name" value="Vaccinia Virus protein VP39"/>
    <property type="match status" value="1"/>
</dbReference>
<dbReference type="eggNOG" id="COG5000">
    <property type="taxonomic scope" value="Bacteria"/>
</dbReference>
<evidence type="ECO:0000259" key="8">
    <source>
        <dbReference type="PROSITE" id="PS50883"/>
    </source>
</evidence>
<dbReference type="InterPro" id="IPR035965">
    <property type="entry name" value="PAS-like_dom_sf"/>
</dbReference>